<accession>A0AAU8AZN0</accession>
<sequence>MSVQTEINRIKNAVTAIQTAIEEKGVTVPVSATIDDLAALVESIQVGIDTSDATATADDIVLNKTAYASGNKVTGAVRTTESGISKRYYNSGDEVVCGSTVRTVDEVDYLAFLHNVQNDNLFRVGSQIAIDLPLSDFGDATASDVLSGKTFTSIAGKKVTGTAAAPIEMRKITGVDTSYRGFTIESNFSATTGTKYVFGHGKSESDDGTVTYDCYFCGNYVYDALNNAIYKITSILFNTTFKVMVFNPATIYTYTGQQNMATGNTTWEMYVIRVPA</sequence>
<reference evidence="1" key="1">
    <citation type="submission" date="2024-03" db="EMBL/GenBank/DDBJ databases">
        <title>Diverse circular DNA viruses in blood, oral, and fecal samples of captive lemurs.</title>
        <authorList>
            <person name="Paietta E.N."/>
            <person name="Kraberger S."/>
            <person name="Lund M.C."/>
            <person name="Custer J.M."/>
            <person name="Vargas K.M."/>
            <person name="Ehmke E.E."/>
            <person name="Yoder A.D."/>
            <person name="Varsani A."/>
        </authorList>
    </citation>
    <scope>NUCLEOTIDE SEQUENCE</scope>
    <source>
        <strain evidence="1">Duke_24FS_3</strain>
    </source>
</reference>
<name>A0AAU8AZN0_9CAUD</name>
<proteinExistence type="predicted"/>
<evidence type="ECO:0000313" key="1">
    <source>
        <dbReference type="EMBL" id="XCD05078.1"/>
    </source>
</evidence>
<organism evidence="1">
    <name type="scientific">Dulem virus 36</name>
    <dbReference type="NCBI Taxonomy" id="3145754"/>
    <lineage>
        <taxon>Viruses</taxon>
        <taxon>Duplodnaviria</taxon>
        <taxon>Heunggongvirae</taxon>
        <taxon>Uroviricota</taxon>
        <taxon>Caudoviricetes</taxon>
    </lineage>
</organism>
<protein>
    <submittedName>
        <fullName evidence="1">Tail protein</fullName>
    </submittedName>
</protein>
<dbReference type="EMBL" id="PP511521">
    <property type="protein sequence ID" value="XCD05078.1"/>
    <property type="molecule type" value="Genomic_DNA"/>
</dbReference>